<organism evidence="1">
    <name type="scientific">Opuntia streptacantha</name>
    <name type="common">Prickly pear cactus</name>
    <name type="synonym">Opuntia cardona</name>
    <dbReference type="NCBI Taxonomy" id="393608"/>
    <lineage>
        <taxon>Eukaryota</taxon>
        <taxon>Viridiplantae</taxon>
        <taxon>Streptophyta</taxon>
        <taxon>Embryophyta</taxon>
        <taxon>Tracheophyta</taxon>
        <taxon>Spermatophyta</taxon>
        <taxon>Magnoliopsida</taxon>
        <taxon>eudicotyledons</taxon>
        <taxon>Gunneridae</taxon>
        <taxon>Pentapetalae</taxon>
        <taxon>Caryophyllales</taxon>
        <taxon>Cactineae</taxon>
        <taxon>Cactaceae</taxon>
        <taxon>Opuntioideae</taxon>
        <taxon>Opuntia</taxon>
    </lineage>
</organism>
<dbReference type="EMBL" id="GISG01241491">
    <property type="protein sequence ID" value="MBA4668820.1"/>
    <property type="molecule type" value="Transcribed_RNA"/>
</dbReference>
<name>A0A7C9EIC6_OPUST</name>
<accession>A0A7C9EIC6</accession>
<sequence>MLLKFLHVSWFLVLYQQKHLEIVSLFVFQFLFPLLQCPKKKLHYEQGQDRIQHKVVYSRRHAQQYYPDGMKMKLSKLVHRQFQCHLCQEVPLLLPCLLHFQTSQS</sequence>
<protein>
    <submittedName>
        <fullName evidence="1">Uncharacterized protein</fullName>
    </submittedName>
</protein>
<proteinExistence type="predicted"/>
<reference evidence="1" key="1">
    <citation type="journal article" date="2013" name="J. Plant Res.">
        <title>Effect of fungi and light on seed germination of three Opuntia species from semiarid lands of central Mexico.</title>
        <authorList>
            <person name="Delgado-Sanchez P."/>
            <person name="Jimenez-Bremont J.F."/>
            <person name="Guerrero-Gonzalez Mde L."/>
            <person name="Flores J."/>
        </authorList>
    </citation>
    <scope>NUCLEOTIDE SEQUENCE</scope>
    <source>
        <tissue evidence="1">Cladode</tissue>
    </source>
</reference>
<evidence type="ECO:0000313" key="1">
    <source>
        <dbReference type="EMBL" id="MBA4668820.1"/>
    </source>
</evidence>
<reference evidence="1" key="2">
    <citation type="submission" date="2020-07" db="EMBL/GenBank/DDBJ databases">
        <authorList>
            <person name="Vera ALvarez R."/>
            <person name="Arias-Moreno D.M."/>
            <person name="Jimenez-Jacinto V."/>
            <person name="Jimenez-Bremont J.F."/>
            <person name="Swaminathan K."/>
            <person name="Moose S.P."/>
            <person name="Guerrero-Gonzalez M.L."/>
            <person name="Marino-Ramirez L."/>
            <person name="Landsman D."/>
            <person name="Rodriguez-Kessler M."/>
            <person name="Delgado-Sanchez P."/>
        </authorList>
    </citation>
    <scope>NUCLEOTIDE SEQUENCE</scope>
    <source>
        <tissue evidence="1">Cladode</tissue>
    </source>
</reference>
<dbReference type="AlphaFoldDB" id="A0A7C9EIC6"/>